<proteinExistence type="predicted"/>
<accession>A0A9N9CBZ1</accession>
<protein>
    <submittedName>
        <fullName evidence="1">6317_t:CDS:1</fullName>
    </submittedName>
</protein>
<dbReference type="Proteomes" id="UP000789508">
    <property type="component" value="Unassembled WGS sequence"/>
</dbReference>
<organism evidence="1 2">
    <name type="scientific">Ambispora leptoticha</name>
    <dbReference type="NCBI Taxonomy" id="144679"/>
    <lineage>
        <taxon>Eukaryota</taxon>
        <taxon>Fungi</taxon>
        <taxon>Fungi incertae sedis</taxon>
        <taxon>Mucoromycota</taxon>
        <taxon>Glomeromycotina</taxon>
        <taxon>Glomeromycetes</taxon>
        <taxon>Archaeosporales</taxon>
        <taxon>Ambisporaceae</taxon>
        <taxon>Ambispora</taxon>
    </lineage>
</organism>
<name>A0A9N9CBZ1_9GLOM</name>
<dbReference type="OrthoDB" id="2376833at2759"/>
<comment type="caution">
    <text evidence="1">The sequence shown here is derived from an EMBL/GenBank/DDBJ whole genome shotgun (WGS) entry which is preliminary data.</text>
</comment>
<gene>
    <name evidence="1" type="ORF">ALEPTO_LOCUS8009</name>
</gene>
<dbReference type="EMBL" id="CAJVPS010004019">
    <property type="protein sequence ID" value="CAG8597953.1"/>
    <property type="molecule type" value="Genomic_DNA"/>
</dbReference>
<evidence type="ECO:0000313" key="2">
    <source>
        <dbReference type="Proteomes" id="UP000789508"/>
    </source>
</evidence>
<evidence type="ECO:0000313" key="1">
    <source>
        <dbReference type="EMBL" id="CAG8597953.1"/>
    </source>
</evidence>
<keyword evidence="2" id="KW-1185">Reference proteome</keyword>
<dbReference type="AlphaFoldDB" id="A0A9N9CBZ1"/>
<reference evidence="1" key="1">
    <citation type="submission" date="2021-06" db="EMBL/GenBank/DDBJ databases">
        <authorList>
            <person name="Kallberg Y."/>
            <person name="Tangrot J."/>
            <person name="Rosling A."/>
        </authorList>
    </citation>
    <scope>NUCLEOTIDE SEQUENCE</scope>
    <source>
        <strain evidence="1">FL130A</strain>
    </source>
</reference>
<sequence>MDIIIETFKNSALSSLEKTAIFSYFISNTTSITVASEILRAFGTENETCQYLKSLIPTPGIFSYKNLIQSALRHQALQDNLTILYPFIDNSNLLIEGKYIVGRLENAGNPTIIGSRPPDEDTLWNSVRDLSFDVTIYDRVADDGDYEPVVREALNLEWKGYLVTLGQQKMKKVYYALDNYYRRFTFAYASRLEGEEVISLIQNHI</sequence>